<dbReference type="KEGG" id="sgrg:L0C25_11205"/>
<feature type="transmembrane region" description="Helical" evidence="6">
    <location>
        <begin position="119"/>
        <end position="143"/>
    </location>
</feature>
<proteinExistence type="inferred from homology"/>
<keyword evidence="3 6" id="KW-0812">Transmembrane</keyword>
<sequence>MIDAASWVLGPVLAGLTLLAVVVAALSRLDVSRRLAYAVVRAVIQLAAVSLILVWVLRSGLWTAAFIGLMLLVGAWTSWRRIGTDSGPPLWPIVPMAVGVTPVLATVLLSGVVPAEPEAVLPIAGIIIGNSMTGTSVAGRLALKELVDRHGEYEAALALGLSGRESALMLLRPAATTALIPAMDQTRTVGLVTLPGAFIGVLLGGGSPTEAGAAQILVLVGILAAQVIAIVVVIEWLARSHPRGGQVVA</sequence>
<dbReference type="EMBL" id="CP094970">
    <property type="protein sequence ID" value="UYM07609.1"/>
    <property type="molecule type" value="Genomic_DNA"/>
</dbReference>
<comment type="similarity">
    <text evidence="2">Belongs to the UPF0014 family.</text>
</comment>
<protein>
    <submittedName>
        <fullName evidence="7">ABC transporter permease</fullName>
    </submittedName>
</protein>
<evidence type="ECO:0000256" key="2">
    <source>
        <dbReference type="ARBA" id="ARBA00005268"/>
    </source>
</evidence>
<dbReference type="PANTHER" id="PTHR30028">
    <property type="entry name" value="UPF0014 INNER MEMBRANE PROTEIN YBBM-RELATED"/>
    <property type="match status" value="1"/>
</dbReference>
<evidence type="ECO:0000313" key="7">
    <source>
        <dbReference type="EMBL" id="UYM07609.1"/>
    </source>
</evidence>
<evidence type="ECO:0000256" key="3">
    <source>
        <dbReference type="ARBA" id="ARBA00022692"/>
    </source>
</evidence>
<keyword evidence="5 6" id="KW-0472">Membrane</keyword>
<dbReference type="Pfam" id="PF03649">
    <property type="entry name" value="UPF0014"/>
    <property type="match status" value="1"/>
</dbReference>
<dbReference type="AlphaFoldDB" id="A0AA46TME6"/>
<evidence type="ECO:0000313" key="8">
    <source>
        <dbReference type="Proteomes" id="UP001164390"/>
    </source>
</evidence>
<dbReference type="InterPro" id="IPR005226">
    <property type="entry name" value="UPF0014_fam"/>
</dbReference>
<reference evidence="7" key="1">
    <citation type="submission" date="2022-01" db="EMBL/GenBank/DDBJ databases">
        <title>Nocardioidaceae gen. sp. A5X3R13.</title>
        <authorList>
            <person name="Lopez Marin M.A."/>
            <person name="Uhlik O."/>
        </authorList>
    </citation>
    <scope>NUCLEOTIDE SEQUENCE</scope>
    <source>
        <strain evidence="7">A5X3R13</strain>
    </source>
</reference>
<feature type="transmembrane region" description="Helical" evidence="6">
    <location>
        <begin position="38"/>
        <end position="56"/>
    </location>
</feature>
<dbReference type="Proteomes" id="UP001164390">
    <property type="component" value="Chromosome"/>
</dbReference>
<gene>
    <name evidence="7" type="ORF">L0C25_11205</name>
</gene>
<keyword evidence="4 6" id="KW-1133">Transmembrane helix</keyword>
<dbReference type="GO" id="GO:0005886">
    <property type="term" value="C:plasma membrane"/>
    <property type="evidence" value="ECO:0007669"/>
    <property type="project" value="TreeGrafter"/>
</dbReference>
<evidence type="ECO:0000256" key="1">
    <source>
        <dbReference type="ARBA" id="ARBA00004141"/>
    </source>
</evidence>
<evidence type="ECO:0000256" key="6">
    <source>
        <dbReference type="SAM" id="Phobius"/>
    </source>
</evidence>
<feature type="transmembrane region" description="Helical" evidence="6">
    <location>
        <begin position="189"/>
        <end position="207"/>
    </location>
</feature>
<keyword evidence="8" id="KW-1185">Reference proteome</keyword>
<dbReference type="RefSeq" id="WP_271636585.1">
    <property type="nucleotide sequence ID" value="NZ_CP094970.1"/>
</dbReference>
<dbReference type="PANTHER" id="PTHR30028:SF0">
    <property type="entry name" value="PROTEIN ALUMINUM SENSITIVE 3"/>
    <property type="match status" value="1"/>
</dbReference>
<feature type="transmembrane region" description="Helical" evidence="6">
    <location>
        <begin position="62"/>
        <end position="79"/>
    </location>
</feature>
<organism evidence="7 8">
    <name type="scientific">Solicola gregarius</name>
    <dbReference type="NCBI Taxonomy" id="2908642"/>
    <lineage>
        <taxon>Bacteria</taxon>
        <taxon>Bacillati</taxon>
        <taxon>Actinomycetota</taxon>
        <taxon>Actinomycetes</taxon>
        <taxon>Propionibacteriales</taxon>
        <taxon>Nocardioidaceae</taxon>
        <taxon>Solicola</taxon>
    </lineage>
</organism>
<accession>A0AA46TME6</accession>
<feature type="transmembrane region" description="Helical" evidence="6">
    <location>
        <begin position="213"/>
        <end position="234"/>
    </location>
</feature>
<feature type="transmembrane region" description="Helical" evidence="6">
    <location>
        <begin position="6"/>
        <end position="26"/>
    </location>
</feature>
<feature type="transmembrane region" description="Helical" evidence="6">
    <location>
        <begin position="91"/>
        <end position="113"/>
    </location>
</feature>
<comment type="subcellular location">
    <subcellularLocation>
        <location evidence="1">Membrane</location>
        <topology evidence="1">Multi-pass membrane protein</topology>
    </subcellularLocation>
</comment>
<evidence type="ECO:0000256" key="5">
    <source>
        <dbReference type="ARBA" id="ARBA00023136"/>
    </source>
</evidence>
<evidence type="ECO:0000256" key="4">
    <source>
        <dbReference type="ARBA" id="ARBA00022989"/>
    </source>
</evidence>
<name>A0AA46TME6_9ACTN</name>